<gene>
    <name evidence="5" type="ORF">F7231_13100</name>
</gene>
<keyword evidence="3" id="KW-0663">Pyridoxal phosphate</keyword>
<dbReference type="InterPro" id="IPR027278">
    <property type="entry name" value="ACCD_DCysDesulf"/>
</dbReference>
<evidence type="ECO:0000256" key="3">
    <source>
        <dbReference type="ARBA" id="ARBA00022898"/>
    </source>
</evidence>
<dbReference type="InterPro" id="IPR001926">
    <property type="entry name" value="TrpB-like_PALP"/>
</dbReference>
<name>A0ABX0QFA5_9BACT</name>
<reference evidence="6" key="2">
    <citation type="submission" date="2023-07" db="EMBL/GenBank/DDBJ databases">
        <authorList>
            <person name="Jung D.-H."/>
        </authorList>
    </citation>
    <scope>NUCLEOTIDE SEQUENCE [LARGE SCALE GENOMIC DNA]</scope>
    <source>
        <strain evidence="6">JA-25</strain>
    </source>
</reference>
<dbReference type="Pfam" id="PF00291">
    <property type="entry name" value="PALP"/>
    <property type="match status" value="1"/>
</dbReference>
<comment type="caution">
    <text evidence="5">The sequence shown here is derived from an EMBL/GenBank/DDBJ whole genome shotgun (WGS) entry which is preliminary data.</text>
</comment>
<feature type="domain" description="Tryptophan synthase beta chain-like PALP" evidence="4">
    <location>
        <begin position="10"/>
        <end position="297"/>
    </location>
</feature>
<evidence type="ECO:0000256" key="2">
    <source>
        <dbReference type="ARBA" id="ARBA00008639"/>
    </source>
</evidence>
<proteinExistence type="inferred from homology"/>
<dbReference type="PANTHER" id="PTHR43780">
    <property type="entry name" value="1-AMINOCYCLOPROPANE-1-CARBOXYLATE DEAMINASE-RELATED"/>
    <property type="match status" value="1"/>
</dbReference>
<organism evidence="5 6">
    <name type="scientific">Fibrivirga algicola</name>
    <dbReference type="NCBI Taxonomy" id="2950420"/>
    <lineage>
        <taxon>Bacteria</taxon>
        <taxon>Pseudomonadati</taxon>
        <taxon>Bacteroidota</taxon>
        <taxon>Cytophagia</taxon>
        <taxon>Cytophagales</taxon>
        <taxon>Spirosomataceae</taxon>
        <taxon>Fibrivirga</taxon>
    </lineage>
</organism>
<accession>A0ABX0QFA5</accession>
<dbReference type="Proteomes" id="UP000606008">
    <property type="component" value="Unassembled WGS sequence"/>
</dbReference>
<dbReference type="SUPFAM" id="SSF53686">
    <property type="entry name" value="Tryptophan synthase beta subunit-like PLP-dependent enzymes"/>
    <property type="match status" value="1"/>
</dbReference>
<comment type="cofactor">
    <cofactor evidence="1">
        <name>pyridoxal 5'-phosphate</name>
        <dbReference type="ChEBI" id="CHEBI:597326"/>
    </cofactor>
</comment>
<dbReference type="PIRSF" id="PIRSF006278">
    <property type="entry name" value="ACCD_DCysDesulf"/>
    <property type="match status" value="1"/>
</dbReference>
<sequence length="306" mass="33131">MSDLLAQLAQIVGKSPLVFLPDPFPEPVPIRLYLKRDDLLHPLVSGNKWRKLKHNLLEAREQALGTLLTFGGAYSNHLYATAAAGRVFGFNTIGVVRGDELAGKPLNTTLAFCREQGMTLHFVDRATYLRATEPAFQADLQERFGPCYIVPEGGTNELAIRGTADILPEVHVQLGTWPDTVACAVGTGGTLAGLMLSAPARVQVLGISALKVPDAGNAHFAGLPDCLPDNVVIRTDFHQGGYARTTPDLLQFIRDFEVRTGILLEQVYTGKLLFALFQLARTGYFPNQATVVAVHTGGLQGRSTLI</sequence>
<protein>
    <submittedName>
        <fullName evidence="5">Pyridoxal-phosphate dependent enzyme</fullName>
    </submittedName>
</protein>
<comment type="similarity">
    <text evidence="2">Belongs to the ACC deaminase/D-cysteine desulfhydrase family.</text>
</comment>
<evidence type="ECO:0000256" key="1">
    <source>
        <dbReference type="ARBA" id="ARBA00001933"/>
    </source>
</evidence>
<evidence type="ECO:0000259" key="4">
    <source>
        <dbReference type="Pfam" id="PF00291"/>
    </source>
</evidence>
<reference evidence="6" key="1">
    <citation type="submission" date="2019-09" db="EMBL/GenBank/DDBJ databases">
        <authorList>
            <person name="Jung D.-H."/>
        </authorList>
    </citation>
    <scope>NUCLEOTIDE SEQUENCE [LARGE SCALE GENOMIC DNA]</scope>
    <source>
        <strain evidence="6">JA-25</strain>
    </source>
</reference>
<evidence type="ECO:0000313" key="6">
    <source>
        <dbReference type="Proteomes" id="UP000606008"/>
    </source>
</evidence>
<dbReference type="EMBL" id="WAEL01000004">
    <property type="protein sequence ID" value="NID11111.1"/>
    <property type="molecule type" value="Genomic_DNA"/>
</dbReference>
<dbReference type="RefSeq" id="WP_166692214.1">
    <property type="nucleotide sequence ID" value="NZ_WAEL01000004.1"/>
</dbReference>
<dbReference type="InterPro" id="IPR036052">
    <property type="entry name" value="TrpB-like_PALP_sf"/>
</dbReference>
<dbReference type="PANTHER" id="PTHR43780:SF2">
    <property type="entry name" value="1-AMINOCYCLOPROPANE-1-CARBOXYLATE DEAMINASE-RELATED"/>
    <property type="match status" value="1"/>
</dbReference>
<evidence type="ECO:0000313" key="5">
    <source>
        <dbReference type="EMBL" id="NID11111.1"/>
    </source>
</evidence>
<keyword evidence="6" id="KW-1185">Reference proteome</keyword>
<dbReference type="Gene3D" id="3.40.50.1100">
    <property type="match status" value="2"/>
</dbReference>